<dbReference type="SUPFAM" id="SSF103511">
    <property type="entry name" value="Chlorophyll a-b binding protein"/>
    <property type="match status" value="1"/>
</dbReference>
<dbReference type="EMBL" id="GL378326">
    <property type="protein sequence ID" value="EFJ51716.1"/>
    <property type="molecule type" value="Genomic_DNA"/>
</dbReference>
<evidence type="ECO:0000256" key="2">
    <source>
        <dbReference type="ARBA" id="ARBA00004229"/>
    </source>
</evidence>
<gene>
    <name evidence="9" type="ORF">VOLCADRAFT_103348</name>
</gene>
<keyword evidence="4" id="KW-0934">Plastid</keyword>
<dbReference type="InParanoid" id="D8TLD7"/>
<dbReference type="RefSeq" id="XP_002947126.1">
    <property type="nucleotide sequence ID" value="XM_002947080.1"/>
</dbReference>
<name>D8TLD7_VOLCA</name>
<keyword evidence="7" id="KW-0472">Membrane</keyword>
<dbReference type="GO" id="GO:0016020">
    <property type="term" value="C:membrane"/>
    <property type="evidence" value="ECO:0007669"/>
    <property type="project" value="UniProtKB-SubCell"/>
</dbReference>
<dbReference type="OrthoDB" id="513190at2759"/>
<comment type="similarity">
    <text evidence="8">Belongs to the ELIP/psbS family.</text>
</comment>
<evidence type="ECO:0000256" key="4">
    <source>
        <dbReference type="ARBA" id="ARBA00022640"/>
    </source>
</evidence>
<dbReference type="AlphaFoldDB" id="D8TLD7"/>
<evidence type="ECO:0000256" key="3">
    <source>
        <dbReference type="ARBA" id="ARBA00022528"/>
    </source>
</evidence>
<evidence type="ECO:0000256" key="6">
    <source>
        <dbReference type="ARBA" id="ARBA00022989"/>
    </source>
</evidence>
<evidence type="ECO:0008006" key="11">
    <source>
        <dbReference type="Google" id="ProtNLM"/>
    </source>
</evidence>
<protein>
    <recommendedName>
        <fullName evidence="11">Early light-induced protein</fullName>
    </recommendedName>
</protein>
<sequence length="195" mass="20893">MVFSLVNSPSSQRFACTWHRAKQHHKRACLVRDAPEDNVQPTASGSVFYGGKSYSPEEWADTVRQRSLVRPAAATVLAAKQGSSTLLSFSDVMSFSGTAPEIVNGRLAMLGFVSAIAAELVSGEGVLRQWREEPTGVSLAFVLFIAGSLVTAFQPKRDDRLGPFTPQAELINGRAAMIGFAALLVIEAVKGSPLI</sequence>
<dbReference type="PANTHER" id="PTHR14154">
    <property type="entry name" value="UPF0041 BRAIN PROTEIN 44-RELATED"/>
    <property type="match status" value="1"/>
</dbReference>
<evidence type="ECO:0000256" key="8">
    <source>
        <dbReference type="ARBA" id="ARBA00037956"/>
    </source>
</evidence>
<dbReference type="InterPro" id="IPR022796">
    <property type="entry name" value="Chloroa_b-bind"/>
</dbReference>
<dbReference type="KEGG" id="vcn:VOLCADRAFT_103348"/>
<dbReference type="GO" id="GO:0009507">
    <property type="term" value="C:chloroplast"/>
    <property type="evidence" value="ECO:0007669"/>
    <property type="project" value="UniProtKB-SubCell"/>
</dbReference>
<evidence type="ECO:0000313" key="9">
    <source>
        <dbReference type="EMBL" id="EFJ51716.1"/>
    </source>
</evidence>
<dbReference type="eggNOG" id="ENOG502RZBJ">
    <property type="taxonomic scope" value="Eukaryota"/>
</dbReference>
<keyword evidence="5" id="KW-0812">Transmembrane</keyword>
<keyword evidence="6" id="KW-1133">Transmembrane helix</keyword>
<reference evidence="9 10" key="1">
    <citation type="journal article" date="2010" name="Science">
        <title>Genomic analysis of organismal complexity in the multicellular green alga Volvox carteri.</title>
        <authorList>
            <person name="Prochnik S.E."/>
            <person name="Umen J."/>
            <person name="Nedelcu A.M."/>
            <person name="Hallmann A."/>
            <person name="Miller S.M."/>
            <person name="Nishii I."/>
            <person name="Ferris P."/>
            <person name="Kuo A."/>
            <person name="Mitros T."/>
            <person name="Fritz-Laylin L.K."/>
            <person name="Hellsten U."/>
            <person name="Chapman J."/>
            <person name="Simakov O."/>
            <person name="Rensing S.A."/>
            <person name="Terry A."/>
            <person name="Pangilinan J."/>
            <person name="Kapitonov V."/>
            <person name="Jurka J."/>
            <person name="Salamov A."/>
            <person name="Shapiro H."/>
            <person name="Schmutz J."/>
            <person name="Grimwood J."/>
            <person name="Lindquist E."/>
            <person name="Lucas S."/>
            <person name="Grigoriev I.V."/>
            <person name="Schmitt R."/>
            <person name="Kirk D."/>
            <person name="Rokhsar D.S."/>
        </authorList>
    </citation>
    <scope>NUCLEOTIDE SEQUENCE [LARGE SCALE GENOMIC DNA]</scope>
    <source>
        <strain evidence="10">f. Nagariensis / Eve</strain>
    </source>
</reference>
<proteinExistence type="inferred from homology"/>
<accession>D8TLD7</accession>
<dbReference type="Gene3D" id="1.10.3460.10">
    <property type="entry name" value="Chlorophyll a/b binding protein domain"/>
    <property type="match status" value="1"/>
</dbReference>
<dbReference type="GeneID" id="9620089"/>
<dbReference type="Proteomes" id="UP000001058">
    <property type="component" value="Unassembled WGS sequence"/>
</dbReference>
<keyword evidence="3" id="KW-0150">Chloroplast</keyword>
<organism evidence="10">
    <name type="scientific">Volvox carteri f. nagariensis</name>
    <dbReference type="NCBI Taxonomy" id="3068"/>
    <lineage>
        <taxon>Eukaryota</taxon>
        <taxon>Viridiplantae</taxon>
        <taxon>Chlorophyta</taxon>
        <taxon>core chlorophytes</taxon>
        <taxon>Chlorophyceae</taxon>
        <taxon>CS clade</taxon>
        <taxon>Chlamydomonadales</taxon>
        <taxon>Volvocaceae</taxon>
        <taxon>Volvox</taxon>
    </lineage>
</organism>
<evidence type="ECO:0000256" key="7">
    <source>
        <dbReference type="ARBA" id="ARBA00023136"/>
    </source>
</evidence>
<dbReference type="STRING" id="3068.D8TLD7"/>
<evidence type="ECO:0000313" key="10">
    <source>
        <dbReference type="Proteomes" id="UP000001058"/>
    </source>
</evidence>
<evidence type="ECO:0000256" key="5">
    <source>
        <dbReference type="ARBA" id="ARBA00022692"/>
    </source>
</evidence>
<keyword evidence="10" id="KW-1185">Reference proteome</keyword>
<evidence type="ECO:0000256" key="1">
    <source>
        <dbReference type="ARBA" id="ARBA00004141"/>
    </source>
</evidence>
<dbReference type="Pfam" id="PF00504">
    <property type="entry name" value="Chloroa_b-bind"/>
    <property type="match status" value="1"/>
</dbReference>
<comment type="subcellular location">
    <subcellularLocation>
        <location evidence="1">Membrane</location>
        <topology evidence="1">Multi-pass membrane protein</topology>
    </subcellularLocation>
    <subcellularLocation>
        <location evidence="2">Plastid</location>
        <location evidence="2">Chloroplast</location>
    </subcellularLocation>
</comment>